<reference evidence="10" key="1">
    <citation type="submission" date="2020-06" db="EMBL/GenBank/DDBJ databases">
        <authorList>
            <person name="Li T."/>
            <person name="Hu X."/>
            <person name="Zhang T."/>
            <person name="Song X."/>
            <person name="Zhang H."/>
            <person name="Dai N."/>
            <person name="Sheng W."/>
            <person name="Hou X."/>
            <person name="Wei L."/>
        </authorList>
    </citation>
    <scope>NUCLEOTIDE SEQUENCE</scope>
    <source>
        <strain evidence="10">G01</strain>
        <tissue evidence="10">Leaf</tissue>
    </source>
</reference>
<dbReference type="GO" id="GO:0006952">
    <property type="term" value="P:defense response"/>
    <property type="evidence" value="ECO:0007669"/>
    <property type="project" value="UniProtKB-KW"/>
</dbReference>
<evidence type="ECO:0000256" key="5">
    <source>
        <dbReference type="ARBA" id="ARBA00022821"/>
    </source>
</evidence>
<feature type="domain" description="Disease resistance R13L4/SHOC-2-like LRR" evidence="9">
    <location>
        <begin position="489"/>
        <end position="753"/>
    </location>
</feature>
<comment type="caution">
    <text evidence="10">The sequence shown here is derived from an EMBL/GenBank/DDBJ whole genome shotgun (WGS) entry which is preliminary data.</text>
</comment>
<dbReference type="GO" id="GO:0043531">
    <property type="term" value="F:ADP binding"/>
    <property type="evidence" value="ECO:0007669"/>
    <property type="project" value="InterPro"/>
</dbReference>
<feature type="domain" description="NB-ARC" evidence="8">
    <location>
        <begin position="254"/>
        <end position="420"/>
    </location>
</feature>
<evidence type="ECO:0000313" key="10">
    <source>
        <dbReference type="EMBL" id="KAL0364524.1"/>
    </source>
</evidence>
<dbReference type="Pfam" id="PF00931">
    <property type="entry name" value="NB-ARC"/>
    <property type="match status" value="1"/>
</dbReference>
<reference evidence="10" key="2">
    <citation type="journal article" date="2024" name="Plant">
        <title>Genomic evolution and insights into agronomic trait innovations of Sesamum species.</title>
        <authorList>
            <person name="Miao H."/>
            <person name="Wang L."/>
            <person name="Qu L."/>
            <person name="Liu H."/>
            <person name="Sun Y."/>
            <person name="Le M."/>
            <person name="Wang Q."/>
            <person name="Wei S."/>
            <person name="Zheng Y."/>
            <person name="Lin W."/>
            <person name="Duan Y."/>
            <person name="Cao H."/>
            <person name="Xiong S."/>
            <person name="Wang X."/>
            <person name="Wei L."/>
            <person name="Li C."/>
            <person name="Ma Q."/>
            <person name="Ju M."/>
            <person name="Zhao R."/>
            <person name="Li G."/>
            <person name="Mu C."/>
            <person name="Tian Q."/>
            <person name="Mei H."/>
            <person name="Zhang T."/>
            <person name="Gao T."/>
            <person name="Zhang H."/>
        </authorList>
    </citation>
    <scope>NUCLEOTIDE SEQUENCE</scope>
    <source>
        <strain evidence="10">G01</strain>
    </source>
</reference>
<keyword evidence="3" id="KW-0677">Repeat</keyword>
<comment type="similarity">
    <text evidence="1">Belongs to the disease resistance NB-LRR family.</text>
</comment>
<dbReference type="InterPro" id="IPR042197">
    <property type="entry name" value="Apaf_helical"/>
</dbReference>
<gene>
    <name evidence="10" type="ORF">Sangu_0550000</name>
</gene>
<dbReference type="InterPro" id="IPR027417">
    <property type="entry name" value="P-loop_NTPase"/>
</dbReference>
<dbReference type="Pfam" id="PF23598">
    <property type="entry name" value="LRR_14"/>
    <property type="match status" value="1"/>
</dbReference>
<organism evidence="10">
    <name type="scientific">Sesamum angustifolium</name>
    <dbReference type="NCBI Taxonomy" id="2727405"/>
    <lineage>
        <taxon>Eukaryota</taxon>
        <taxon>Viridiplantae</taxon>
        <taxon>Streptophyta</taxon>
        <taxon>Embryophyta</taxon>
        <taxon>Tracheophyta</taxon>
        <taxon>Spermatophyta</taxon>
        <taxon>Magnoliopsida</taxon>
        <taxon>eudicotyledons</taxon>
        <taxon>Gunneridae</taxon>
        <taxon>Pentapetalae</taxon>
        <taxon>asterids</taxon>
        <taxon>lamiids</taxon>
        <taxon>Lamiales</taxon>
        <taxon>Pedaliaceae</taxon>
        <taxon>Sesamum</taxon>
    </lineage>
</organism>
<dbReference type="InterPro" id="IPR002182">
    <property type="entry name" value="NB-ARC"/>
</dbReference>
<feature type="region of interest" description="Disordered" evidence="7">
    <location>
        <begin position="1"/>
        <end position="23"/>
    </location>
</feature>
<evidence type="ECO:0000259" key="9">
    <source>
        <dbReference type="Pfam" id="PF23598"/>
    </source>
</evidence>
<accession>A0AAW2Q9J2</accession>
<keyword evidence="6" id="KW-0067">ATP-binding</keyword>
<keyword evidence="2" id="KW-0433">Leucine-rich repeat</keyword>
<dbReference type="SUPFAM" id="SSF52540">
    <property type="entry name" value="P-loop containing nucleoside triphosphate hydrolases"/>
    <property type="match status" value="1"/>
</dbReference>
<dbReference type="AlphaFoldDB" id="A0AAW2Q9J2"/>
<evidence type="ECO:0000259" key="8">
    <source>
        <dbReference type="Pfam" id="PF00931"/>
    </source>
</evidence>
<evidence type="ECO:0000256" key="6">
    <source>
        <dbReference type="ARBA" id="ARBA00022840"/>
    </source>
</evidence>
<name>A0AAW2Q9J2_9LAMI</name>
<dbReference type="InterPro" id="IPR055414">
    <property type="entry name" value="LRR_R13L4/SHOC2-like"/>
</dbReference>
<protein>
    <submittedName>
        <fullName evidence="10">Late blight resistance proteinR1A-3</fullName>
    </submittedName>
</protein>
<feature type="compositionally biased region" description="Basic and acidic residues" evidence="7">
    <location>
        <begin position="9"/>
        <end position="19"/>
    </location>
</feature>
<dbReference type="FunFam" id="3.40.50.300:FF:001091">
    <property type="entry name" value="Probable disease resistance protein At1g61300"/>
    <property type="match status" value="1"/>
</dbReference>
<dbReference type="PANTHER" id="PTHR15140:SF33">
    <property type="entry name" value="LATE BLIGHT RESISTANCE PROTEIN HOMOLOG R1A-3 ISOFORM X1"/>
    <property type="match status" value="1"/>
</dbReference>
<keyword evidence="4" id="KW-0547">Nucleotide-binding</keyword>
<dbReference type="Gene3D" id="1.10.8.430">
    <property type="entry name" value="Helical domain of apoptotic protease-activating factors"/>
    <property type="match status" value="1"/>
</dbReference>
<evidence type="ECO:0000256" key="4">
    <source>
        <dbReference type="ARBA" id="ARBA00022741"/>
    </source>
</evidence>
<dbReference type="Gene3D" id="3.40.50.300">
    <property type="entry name" value="P-loop containing nucleotide triphosphate hydrolases"/>
    <property type="match status" value="1"/>
</dbReference>
<dbReference type="PANTHER" id="PTHR15140">
    <property type="entry name" value="TUBULIN-SPECIFIC CHAPERONE E"/>
    <property type="match status" value="1"/>
</dbReference>
<sequence>MVRPQPSDKTSRPQKDHHQSNQSEMGYVALVSLRLTIERILNASQIPFLPPSPEIIQLVNKGVESIDDLLHTLSGVDSDDDGKSWDYESDKQVIYSAMAVVKAIKEKLSNTSLWPQEVEDEPVRVAVQCAFHAVRTLELLFTVEDGSNSEGMKSVKAEIREAAFRFEDVLESAHVSDQHFLSQSQTPDGDDHKSDLAMEVGKETVFFLETANKIMEQSNNLPQQPEDDNAAVVLSRTDHIEGKKAKIFGLDHELVQLKDVLLKKTRRPLHVTTIVGMAGIGKTTLAKEIYEDPDIVSHFGCRAFVSIGQEYALREIKLSILAQTNPEVDEIHVQDEETLDSELLQRLHSRRYLIVLDDLWDMSLWLDLILCVSPIKCNGSKIIMTTRLEDCIWPAQGFVLKKRFLNQQESWLLFCDKVFGGDHSSCPPELEKAGRKIIKKCEGLPLTIIAVARHLRGAEKTPEYWKQAKRKVYTTIISEDKATSQYPIPICLDFSLLRVLDALTIRFYGFPSEVVKLVQLRYIAITYNGKLPVSISKLYNLEYLIVRQYLSVLSSGARRPYLPKEIWDMQGLRHLQVMGSDLPDPSYDTALLPNLSTLLGISARSCTKEILERIPNLNKLGVQMELALDVDEPLHCFEHLASLHELESLKWSVVNPNMQVVVPPLSFPIFPHSLKKLTLSGLRFPWEMMIITAELRNLEVLKLQCYAFQGRVWKMDDKIIFWPNLRHLLIEDTDLEEWYVSGSFDWLKRLIFRHCYKLKEIPEQIICIKHLEMIELDDCSPSLVASAKHWPKKRVGSRKLQVCVMFSADDRKLKS</sequence>
<dbReference type="GO" id="GO:0005524">
    <property type="term" value="F:ATP binding"/>
    <property type="evidence" value="ECO:0007669"/>
    <property type="project" value="UniProtKB-KW"/>
</dbReference>
<evidence type="ECO:0000256" key="3">
    <source>
        <dbReference type="ARBA" id="ARBA00022737"/>
    </source>
</evidence>
<dbReference type="EMBL" id="JACGWK010000003">
    <property type="protein sequence ID" value="KAL0364524.1"/>
    <property type="molecule type" value="Genomic_DNA"/>
</dbReference>
<dbReference type="Gene3D" id="3.80.10.10">
    <property type="entry name" value="Ribonuclease Inhibitor"/>
    <property type="match status" value="1"/>
</dbReference>
<dbReference type="InterPro" id="IPR032675">
    <property type="entry name" value="LRR_dom_sf"/>
</dbReference>
<proteinExistence type="inferred from homology"/>
<keyword evidence="5" id="KW-0611">Plant defense</keyword>
<evidence type="ECO:0000256" key="7">
    <source>
        <dbReference type="SAM" id="MobiDB-lite"/>
    </source>
</evidence>
<dbReference type="PRINTS" id="PR00364">
    <property type="entry name" value="DISEASERSIST"/>
</dbReference>
<evidence type="ECO:0000256" key="2">
    <source>
        <dbReference type="ARBA" id="ARBA00022614"/>
    </source>
</evidence>
<evidence type="ECO:0000256" key="1">
    <source>
        <dbReference type="ARBA" id="ARBA00008894"/>
    </source>
</evidence>
<dbReference type="SUPFAM" id="SSF52058">
    <property type="entry name" value="L domain-like"/>
    <property type="match status" value="1"/>
</dbReference>